<dbReference type="Gene3D" id="3.30.750.44">
    <property type="match status" value="1"/>
</dbReference>
<dbReference type="Pfam" id="PF17804">
    <property type="entry name" value="TSP_NTD"/>
    <property type="match status" value="1"/>
</dbReference>
<dbReference type="InterPro" id="IPR004447">
    <property type="entry name" value="Peptidase_S41A"/>
</dbReference>
<keyword evidence="4 5" id="KW-0720">Serine protease</keyword>
<dbReference type="GO" id="GO:0006508">
    <property type="term" value="P:proteolysis"/>
    <property type="evidence" value="ECO:0007669"/>
    <property type="project" value="UniProtKB-KW"/>
</dbReference>
<dbReference type="Proteomes" id="UP000009080">
    <property type="component" value="Chromosome"/>
</dbReference>
<dbReference type="Pfam" id="PF00595">
    <property type="entry name" value="PDZ"/>
    <property type="match status" value="1"/>
</dbReference>
<feature type="signal peptide" evidence="6">
    <location>
        <begin position="1"/>
        <end position="23"/>
    </location>
</feature>
<feature type="chain" id="PRO_5002946967" evidence="6">
    <location>
        <begin position="24"/>
        <end position="701"/>
    </location>
</feature>
<dbReference type="SMART" id="SM00245">
    <property type="entry name" value="TSPc"/>
    <property type="match status" value="1"/>
</dbReference>
<dbReference type="KEGG" id="ttu:TERTU_2142"/>
<dbReference type="Gene3D" id="3.90.226.10">
    <property type="entry name" value="2-enoyl-CoA Hydratase, Chain A, domain 1"/>
    <property type="match status" value="1"/>
</dbReference>
<dbReference type="CDD" id="cd06782">
    <property type="entry name" value="cpPDZ_CPP-like"/>
    <property type="match status" value="1"/>
</dbReference>
<dbReference type="Pfam" id="PF03572">
    <property type="entry name" value="Peptidase_S41"/>
    <property type="match status" value="1"/>
</dbReference>
<dbReference type="GO" id="GO:0007165">
    <property type="term" value="P:signal transduction"/>
    <property type="evidence" value="ECO:0007669"/>
    <property type="project" value="TreeGrafter"/>
</dbReference>
<keyword evidence="9" id="KW-1185">Reference proteome</keyword>
<dbReference type="InterPro" id="IPR036034">
    <property type="entry name" value="PDZ_sf"/>
</dbReference>
<dbReference type="PANTHER" id="PTHR32060">
    <property type="entry name" value="TAIL-SPECIFIC PROTEASE"/>
    <property type="match status" value="1"/>
</dbReference>
<evidence type="ECO:0000256" key="6">
    <source>
        <dbReference type="SAM" id="SignalP"/>
    </source>
</evidence>
<dbReference type="RefSeq" id="WP_015817159.1">
    <property type="nucleotide sequence ID" value="NC_012997.1"/>
</dbReference>
<dbReference type="STRING" id="377629.TERTU_2142"/>
<dbReference type="InterPro" id="IPR001478">
    <property type="entry name" value="PDZ"/>
</dbReference>
<protein>
    <submittedName>
        <fullName evidence="8">Tail-specific protease, periplasmic</fullName>
        <ecNumber evidence="8">3.4.21.102</ecNumber>
    </submittedName>
</protein>
<gene>
    <name evidence="8" type="ordered locus">TERTU_2142</name>
</gene>
<dbReference type="Gene3D" id="2.30.42.10">
    <property type="match status" value="1"/>
</dbReference>
<dbReference type="OrthoDB" id="9812068at2"/>
<dbReference type="GO" id="GO:0004252">
    <property type="term" value="F:serine-type endopeptidase activity"/>
    <property type="evidence" value="ECO:0007669"/>
    <property type="project" value="UniProtKB-EC"/>
</dbReference>
<dbReference type="NCBIfam" id="TIGR00225">
    <property type="entry name" value="prc"/>
    <property type="match status" value="1"/>
</dbReference>
<dbReference type="InterPro" id="IPR040573">
    <property type="entry name" value="TSP_N"/>
</dbReference>
<evidence type="ECO:0000313" key="8">
    <source>
        <dbReference type="EMBL" id="ACR11047.1"/>
    </source>
</evidence>
<dbReference type="FunFam" id="3.90.226.10:FF:000090">
    <property type="entry name" value="Tail-specific protease"/>
    <property type="match status" value="1"/>
</dbReference>
<sequence>MPSIKTLSRFLLISLLFSSVAWATIIPPLQYTEKQSETLKEVISRLHSHHYRDQPVDDALSQKFLAKYLETLDPARMFFYAKDVEGFEKNATKFDDYFRKGDLGPGFDIYHTYRQRLVSRLEQIIDLLEDDSVTFRFDQNDSIVIDREEMPWPNTRAEADDLWFKRIKLSLLNLKLAGKTVAEARETVARRYKNQLTRIKQQDGTDVFETMVNALTMLYDPHTNYWSERTSKNFDINMSLSLEGIGAVLQSEDEFTKVVRLVPGGPADKQGQLKAADRVVGVGQGSDGELVDIVGWRLDEVVNMIRSPKNTTVRLEVLPSDAPANGETQIISIRRGKVKLEDQAAKKAVMELGDGDTTYKIGVIHLPAFYIDFQAQNNRDPNYKSSKRDVARLLDELSKENVDGVILDLRNNGGGSLYEATMLTDLFIDQGPVVQIRTPDNRINRHHSSNSKARYRGPLIVLVNRLSASASEIFAGAIQDYQRGLIVGSQSFGKGTVQSVTDLLEGKLKITESKFYRVSGDSTQHRGVIPDISLPVMIDTDEVGESAYENALPWDQIHEVPHARYYNFQAFLPELIADHDKRVKTDPDFNFILDQIAMMAKNKDKKSVSLNEKSRIAEKETLEREAMDIDNKRRIGKHLQPYKTLEEYRSSEVEEQDDEQVAQNQYEIDVDGDTLLIETGNIMVDMIRILSTDAVKQASNF</sequence>
<keyword evidence="6" id="KW-0732">Signal</keyword>
<dbReference type="PROSITE" id="PS50106">
    <property type="entry name" value="PDZ"/>
    <property type="match status" value="1"/>
</dbReference>
<evidence type="ECO:0000313" key="9">
    <source>
        <dbReference type="Proteomes" id="UP000009080"/>
    </source>
</evidence>
<dbReference type="GO" id="GO:0030288">
    <property type="term" value="C:outer membrane-bounded periplasmic space"/>
    <property type="evidence" value="ECO:0007669"/>
    <property type="project" value="TreeGrafter"/>
</dbReference>
<keyword evidence="3 5" id="KW-0378">Hydrolase</keyword>
<dbReference type="eggNOG" id="COG0793">
    <property type="taxonomic scope" value="Bacteria"/>
</dbReference>
<evidence type="ECO:0000256" key="5">
    <source>
        <dbReference type="RuleBase" id="RU004404"/>
    </source>
</evidence>
<dbReference type="SUPFAM" id="SSF50156">
    <property type="entry name" value="PDZ domain-like"/>
    <property type="match status" value="1"/>
</dbReference>
<accession>C5BJD3</accession>
<dbReference type="InterPro" id="IPR005151">
    <property type="entry name" value="Tail-specific_protease"/>
</dbReference>
<comment type="similarity">
    <text evidence="1 5">Belongs to the peptidase S41A family.</text>
</comment>
<dbReference type="EC" id="3.4.21.102" evidence="8"/>
<evidence type="ECO:0000256" key="1">
    <source>
        <dbReference type="ARBA" id="ARBA00009179"/>
    </source>
</evidence>
<proteinExistence type="inferred from homology"/>
<dbReference type="InterPro" id="IPR029045">
    <property type="entry name" value="ClpP/crotonase-like_dom_sf"/>
</dbReference>
<name>C5BJD3_TERTT</name>
<evidence type="ECO:0000256" key="2">
    <source>
        <dbReference type="ARBA" id="ARBA00022670"/>
    </source>
</evidence>
<dbReference type="Pfam" id="PF11818">
    <property type="entry name" value="DUF3340"/>
    <property type="match status" value="1"/>
</dbReference>
<feature type="domain" description="PDZ" evidence="7">
    <location>
        <begin position="235"/>
        <end position="307"/>
    </location>
</feature>
<dbReference type="InterPro" id="IPR020992">
    <property type="entry name" value="Tail_Prtase_C"/>
</dbReference>
<dbReference type="EMBL" id="CP001614">
    <property type="protein sequence ID" value="ACR11047.1"/>
    <property type="molecule type" value="Genomic_DNA"/>
</dbReference>
<dbReference type="PANTHER" id="PTHR32060:SF22">
    <property type="entry name" value="CARBOXYL-TERMINAL-PROCESSING PEPTIDASE 3, CHLOROPLASTIC"/>
    <property type="match status" value="1"/>
</dbReference>
<evidence type="ECO:0000259" key="7">
    <source>
        <dbReference type="PROSITE" id="PS50106"/>
    </source>
</evidence>
<dbReference type="MEROPS" id="S41.001"/>
<organism evidence="8 9">
    <name type="scientific">Teredinibacter turnerae (strain ATCC 39867 / T7901)</name>
    <dbReference type="NCBI Taxonomy" id="377629"/>
    <lineage>
        <taxon>Bacteria</taxon>
        <taxon>Pseudomonadati</taxon>
        <taxon>Pseudomonadota</taxon>
        <taxon>Gammaproteobacteria</taxon>
        <taxon>Cellvibrionales</taxon>
        <taxon>Cellvibrionaceae</taxon>
        <taxon>Teredinibacter</taxon>
    </lineage>
</organism>
<dbReference type="HOGENOM" id="CLU_016199_1_0_6"/>
<dbReference type="SMART" id="SM00228">
    <property type="entry name" value="PDZ"/>
    <property type="match status" value="1"/>
</dbReference>
<keyword evidence="2 5" id="KW-0645">Protease</keyword>
<evidence type="ECO:0000256" key="3">
    <source>
        <dbReference type="ARBA" id="ARBA00022801"/>
    </source>
</evidence>
<dbReference type="AlphaFoldDB" id="C5BJD3"/>
<dbReference type="SUPFAM" id="SSF52096">
    <property type="entry name" value="ClpP/crotonase"/>
    <property type="match status" value="1"/>
</dbReference>
<dbReference type="CDD" id="cd07560">
    <property type="entry name" value="Peptidase_S41_CPP"/>
    <property type="match status" value="1"/>
</dbReference>
<evidence type="ECO:0000256" key="4">
    <source>
        <dbReference type="ARBA" id="ARBA00022825"/>
    </source>
</evidence>
<reference evidence="8 9" key="1">
    <citation type="journal article" date="2009" name="PLoS ONE">
        <title>The complete genome of Teredinibacter turnerae T7901: an intracellular endosymbiont of marine wood-boring bivalves (shipworms).</title>
        <authorList>
            <person name="Yang J.C."/>
            <person name="Madupu R."/>
            <person name="Durkin A.S."/>
            <person name="Ekborg N.A."/>
            <person name="Pedamallu C.S."/>
            <person name="Hostetler J.B."/>
            <person name="Radune D."/>
            <person name="Toms B.S."/>
            <person name="Henrissat B."/>
            <person name="Coutinho P.M."/>
            <person name="Schwarz S."/>
            <person name="Field L."/>
            <person name="Trindade-Silva A.E."/>
            <person name="Soares C.A.G."/>
            <person name="Elshahawi S."/>
            <person name="Hanora A."/>
            <person name="Schmidt E.W."/>
            <person name="Haygood M.G."/>
            <person name="Posfai J."/>
            <person name="Benner J."/>
            <person name="Madinger C."/>
            <person name="Nove J."/>
            <person name="Anton B."/>
            <person name="Chaudhary K."/>
            <person name="Foster J."/>
            <person name="Holman A."/>
            <person name="Kumar S."/>
            <person name="Lessard P.A."/>
            <person name="Luyten Y.A."/>
            <person name="Slatko B."/>
            <person name="Wood N."/>
            <person name="Wu B."/>
            <person name="Teplitski M."/>
            <person name="Mougous J.D."/>
            <person name="Ward N."/>
            <person name="Eisen J.A."/>
            <person name="Badger J.H."/>
            <person name="Distel D.L."/>
        </authorList>
    </citation>
    <scope>NUCLEOTIDE SEQUENCE [LARGE SCALE GENOMIC DNA]</scope>
    <source>
        <strain evidence="9">ATCC 39867 / T7901</strain>
    </source>
</reference>